<sequence>MTRSGTEAGVVIMRQKIGYVFLTIKCGDFKVGFASIDCRLRQRRLWHIPAEPGPGSGRPTGACWAVSPHSGNDPLRDG</sequence>
<feature type="region of interest" description="Disordered" evidence="1">
    <location>
        <begin position="50"/>
        <end position="78"/>
    </location>
</feature>
<name>A0A1J5QGD5_9ZZZZ</name>
<organism evidence="2">
    <name type="scientific">mine drainage metagenome</name>
    <dbReference type="NCBI Taxonomy" id="410659"/>
    <lineage>
        <taxon>unclassified sequences</taxon>
        <taxon>metagenomes</taxon>
        <taxon>ecological metagenomes</taxon>
    </lineage>
</organism>
<evidence type="ECO:0000313" key="2">
    <source>
        <dbReference type="EMBL" id="OIQ76563.1"/>
    </source>
</evidence>
<accession>A0A1J5QGD5</accession>
<reference evidence="2" key="1">
    <citation type="submission" date="2016-10" db="EMBL/GenBank/DDBJ databases">
        <title>Sequence of Gallionella enrichment culture.</title>
        <authorList>
            <person name="Poehlein A."/>
            <person name="Muehling M."/>
            <person name="Daniel R."/>
        </authorList>
    </citation>
    <scope>NUCLEOTIDE SEQUENCE</scope>
</reference>
<protein>
    <submittedName>
        <fullName evidence="2">Uncharacterized protein</fullName>
    </submittedName>
</protein>
<proteinExistence type="predicted"/>
<dbReference type="AlphaFoldDB" id="A0A1J5QGD5"/>
<dbReference type="EMBL" id="MLJW01001834">
    <property type="protein sequence ID" value="OIQ76563.1"/>
    <property type="molecule type" value="Genomic_DNA"/>
</dbReference>
<comment type="caution">
    <text evidence="2">The sequence shown here is derived from an EMBL/GenBank/DDBJ whole genome shotgun (WGS) entry which is preliminary data.</text>
</comment>
<gene>
    <name evidence="2" type="ORF">GALL_417490</name>
</gene>
<evidence type="ECO:0000256" key="1">
    <source>
        <dbReference type="SAM" id="MobiDB-lite"/>
    </source>
</evidence>